<evidence type="ECO:0008006" key="3">
    <source>
        <dbReference type="Google" id="ProtNLM"/>
    </source>
</evidence>
<protein>
    <recommendedName>
        <fullName evidence="3">Rpl32</fullName>
    </recommendedName>
</protein>
<reference evidence="1 2" key="1">
    <citation type="submission" date="2021-06" db="EMBL/GenBank/DDBJ databases">
        <title>Caerostris extrusa draft genome.</title>
        <authorList>
            <person name="Kono N."/>
            <person name="Arakawa K."/>
        </authorList>
    </citation>
    <scope>NUCLEOTIDE SEQUENCE [LARGE SCALE GENOMIC DNA]</scope>
</reference>
<organism evidence="1 2">
    <name type="scientific">Caerostris extrusa</name>
    <name type="common">Bark spider</name>
    <name type="synonym">Caerostris bankana</name>
    <dbReference type="NCBI Taxonomy" id="172846"/>
    <lineage>
        <taxon>Eukaryota</taxon>
        <taxon>Metazoa</taxon>
        <taxon>Ecdysozoa</taxon>
        <taxon>Arthropoda</taxon>
        <taxon>Chelicerata</taxon>
        <taxon>Arachnida</taxon>
        <taxon>Araneae</taxon>
        <taxon>Araneomorphae</taxon>
        <taxon>Entelegynae</taxon>
        <taxon>Araneoidea</taxon>
        <taxon>Araneidae</taxon>
        <taxon>Caerostris</taxon>
    </lineage>
</organism>
<feature type="non-terminal residue" evidence="1">
    <location>
        <position position="1"/>
    </location>
</feature>
<comment type="caution">
    <text evidence="1">The sequence shown here is derived from an EMBL/GenBank/DDBJ whole genome shotgun (WGS) entry which is preliminary data.</text>
</comment>
<keyword evidence="2" id="KW-1185">Reference proteome</keyword>
<dbReference type="AlphaFoldDB" id="A0AAV4TL57"/>
<sequence>LRLVKRFLSTKTRSSSAGLSGLALRESLIMEWEFSVFIRRMGPAAKRPSGTHVTYESKKKLNRSFGVVFKEKSFS</sequence>
<gene>
    <name evidence="1" type="ORF">CEXT_796281</name>
</gene>
<evidence type="ECO:0000313" key="2">
    <source>
        <dbReference type="Proteomes" id="UP001054945"/>
    </source>
</evidence>
<name>A0AAV4TL57_CAEEX</name>
<evidence type="ECO:0000313" key="1">
    <source>
        <dbReference type="EMBL" id="GIY45939.1"/>
    </source>
</evidence>
<dbReference type="Proteomes" id="UP001054945">
    <property type="component" value="Unassembled WGS sequence"/>
</dbReference>
<accession>A0AAV4TL57</accession>
<dbReference type="EMBL" id="BPLR01011347">
    <property type="protein sequence ID" value="GIY45939.1"/>
    <property type="molecule type" value="Genomic_DNA"/>
</dbReference>
<proteinExistence type="predicted"/>